<evidence type="ECO:0000313" key="3">
    <source>
        <dbReference type="Proteomes" id="UP000002526"/>
    </source>
</evidence>
<protein>
    <submittedName>
        <fullName evidence="2">Blr1268 protein</fullName>
    </submittedName>
</protein>
<reference evidence="3" key="1">
    <citation type="journal article" date="2002" name="DNA Res.">
        <title>Complete genomic sequence of nitrogen-fixing symbiotic bacterium Bradyrhizobium japonicum USDA110.</title>
        <authorList>
            <person name="Kaneko T."/>
            <person name="Nakamura Y."/>
            <person name="Sato S."/>
            <person name="Minamisawa K."/>
            <person name="Uchiumi T."/>
            <person name="Sasamoto S."/>
            <person name="Watanabe A."/>
            <person name="Idesawa K."/>
            <person name="Iriguchi M."/>
            <person name="Kawashima K."/>
            <person name="Kohara M."/>
            <person name="Matsumoto M."/>
            <person name="Shimpo S."/>
            <person name="Tsuruoka H."/>
            <person name="Wada T."/>
            <person name="Yamada M."/>
            <person name="Tabata S."/>
        </authorList>
    </citation>
    <scope>NUCLEOTIDE SEQUENCE [LARGE SCALE GENOMIC DNA]</scope>
    <source>
        <strain evidence="3">JCM 10833 / BCRC 13528 / IAM 13628 / NBRC 14792 / USDA 110</strain>
    </source>
</reference>
<dbReference type="KEGG" id="bja:blr1268"/>
<keyword evidence="3" id="KW-1185">Reference proteome</keyword>
<feature type="compositionally biased region" description="Low complexity" evidence="1">
    <location>
        <begin position="186"/>
        <end position="203"/>
    </location>
</feature>
<dbReference type="GeneID" id="46495787"/>
<dbReference type="EMBL" id="BA000040">
    <property type="protein sequence ID" value="BAC46533.1"/>
    <property type="molecule type" value="Genomic_DNA"/>
</dbReference>
<proteinExistence type="predicted"/>
<name>Q89UZ1_BRADU</name>
<organism evidence="2 3">
    <name type="scientific">Bradyrhizobium diazoefficiens (strain JCM 10833 / BCRC 13528 / IAM 13628 / NBRC 14792 / USDA 110)</name>
    <dbReference type="NCBI Taxonomy" id="224911"/>
    <lineage>
        <taxon>Bacteria</taxon>
        <taxon>Pseudomonadati</taxon>
        <taxon>Pseudomonadota</taxon>
        <taxon>Alphaproteobacteria</taxon>
        <taxon>Hyphomicrobiales</taxon>
        <taxon>Nitrobacteraceae</taxon>
        <taxon>Bradyrhizobium</taxon>
    </lineage>
</organism>
<dbReference type="EnsemblBacteria" id="BAC46533">
    <property type="protein sequence ID" value="BAC46533"/>
    <property type="gene ID" value="BAC46533"/>
</dbReference>
<dbReference type="Proteomes" id="UP000002526">
    <property type="component" value="Chromosome"/>
</dbReference>
<dbReference type="InParanoid" id="Q89UZ1"/>
<gene>
    <name evidence="2" type="ordered locus">blr1268</name>
</gene>
<dbReference type="AlphaFoldDB" id="Q89UZ1"/>
<dbReference type="HOGENOM" id="CLU_1522358_0_0_5"/>
<evidence type="ECO:0000256" key="1">
    <source>
        <dbReference type="SAM" id="MobiDB-lite"/>
    </source>
</evidence>
<accession>Q89UZ1</accession>
<dbReference type="RefSeq" id="WP_011084086.1">
    <property type="nucleotide sequence ID" value="NC_004463.1"/>
</dbReference>
<dbReference type="OrthoDB" id="8481596at2"/>
<evidence type="ECO:0000313" key="2">
    <source>
        <dbReference type="EMBL" id="BAC46533.1"/>
    </source>
</evidence>
<sequence>MSADKLNHSTEGMIQVIGHHIPYEVRMMRQTYAMLADGATCLWYSQTVLNALIESFAIHARSLIEFFSGDHSPSENTAAAKHFAKSTFTPCSEEGPSRTLLGKLNAQIAHPSYSRSDKPEDKLTAVDRTELMQFIEKELKRFSQEIKTTYEKHWPSDMIAKQASGSDQPVVRVSGPAGATSQIGIIGPTIPAAPSGPTGPTFTYRTNGS</sequence>
<dbReference type="eggNOG" id="ENOG5031D3M">
    <property type="taxonomic scope" value="Bacteria"/>
</dbReference>
<feature type="region of interest" description="Disordered" evidence="1">
    <location>
        <begin position="186"/>
        <end position="209"/>
    </location>
</feature>